<name>A0A5P1EJV4_ASPOF</name>
<evidence type="ECO:0000313" key="2">
    <source>
        <dbReference type="Proteomes" id="UP000243459"/>
    </source>
</evidence>
<organism evidence="1 2">
    <name type="scientific">Asparagus officinalis</name>
    <name type="common">Garden asparagus</name>
    <dbReference type="NCBI Taxonomy" id="4686"/>
    <lineage>
        <taxon>Eukaryota</taxon>
        <taxon>Viridiplantae</taxon>
        <taxon>Streptophyta</taxon>
        <taxon>Embryophyta</taxon>
        <taxon>Tracheophyta</taxon>
        <taxon>Spermatophyta</taxon>
        <taxon>Magnoliopsida</taxon>
        <taxon>Liliopsida</taxon>
        <taxon>Asparagales</taxon>
        <taxon>Asparagaceae</taxon>
        <taxon>Asparagoideae</taxon>
        <taxon>Asparagus</taxon>
    </lineage>
</organism>
<keyword evidence="2" id="KW-1185">Reference proteome</keyword>
<sequence>MKKAPRKISSQGLRRVAKVGEAEVIHVDEGSAWEEEEEANHEARVRTKAQIREERANVVPTELIHHWGMELVREEIVSTEGLEYPYPHRVDERFWEKFPISAPIKAFRATWVCRALVEQEIFSRMERIRTSYLKLQAELEARQANIGADLEKALKELLVKRMSLAIGTERWRCRNK</sequence>
<evidence type="ECO:0000313" key="1">
    <source>
        <dbReference type="EMBL" id="ONK64871.1"/>
    </source>
</evidence>
<dbReference type="Gramene" id="ONK64871">
    <property type="protein sequence ID" value="ONK64871"/>
    <property type="gene ID" value="A4U43_C07F30850"/>
</dbReference>
<accession>A0A5P1EJV4</accession>
<proteinExistence type="predicted"/>
<reference evidence="2" key="1">
    <citation type="journal article" date="2017" name="Nat. Commun.">
        <title>The asparagus genome sheds light on the origin and evolution of a young Y chromosome.</title>
        <authorList>
            <person name="Harkess A."/>
            <person name="Zhou J."/>
            <person name="Xu C."/>
            <person name="Bowers J.E."/>
            <person name="Van der Hulst R."/>
            <person name="Ayyampalayam S."/>
            <person name="Mercati F."/>
            <person name="Riccardi P."/>
            <person name="McKain M.R."/>
            <person name="Kakrana A."/>
            <person name="Tang H."/>
            <person name="Ray J."/>
            <person name="Groenendijk J."/>
            <person name="Arikit S."/>
            <person name="Mathioni S.M."/>
            <person name="Nakano M."/>
            <person name="Shan H."/>
            <person name="Telgmann-Rauber A."/>
            <person name="Kanno A."/>
            <person name="Yue Z."/>
            <person name="Chen H."/>
            <person name="Li W."/>
            <person name="Chen Y."/>
            <person name="Xu X."/>
            <person name="Zhang Y."/>
            <person name="Luo S."/>
            <person name="Chen H."/>
            <person name="Gao J."/>
            <person name="Mao Z."/>
            <person name="Pires J.C."/>
            <person name="Luo M."/>
            <person name="Kudrna D."/>
            <person name="Wing R.A."/>
            <person name="Meyers B.C."/>
            <person name="Yi K."/>
            <person name="Kong H."/>
            <person name="Lavrijsen P."/>
            <person name="Sunseri F."/>
            <person name="Falavigna A."/>
            <person name="Ye Y."/>
            <person name="Leebens-Mack J.H."/>
            <person name="Chen G."/>
        </authorList>
    </citation>
    <scope>NUCLEOTIDE SEQUENCE [LARGE SCALE GENOMIC DNA]</scope>
    <source>
        <strain evidence="2">cv. DH0086</strain>
    </source>
</reference>
<dbReference type="AlphaFoldDB" id="A0A5P1EJV4"/>
<gene>
    <name evidence="1" type="ORF">A4U43_C07F30850</name>
</gene>
<dbReference type="EMBL" id="CM007387">
    <property type="protein sequence ID" value="ONK64871.1"/>
    <property type="molecule type" value="Genomic_DNA"/>
</dbReference>
<dbReference type="Proteomes" id="UP000243459">
    <property type="component" value="Chromosome 7"/>
</dbReference>
<protein>
    <submittedName>
        <fullName evidence="1">Uncharacterized protein</fullName>
    </submittedName>
</protein>